<dbReference type="PANTHER" id="PTHR11804">
    <property type="entry name" value="PROTEASE M3 THIMET OLIGOPEPTIDASE-RELATED"/>
    <property type="match status" value="1"/>
</dbReference>
<evidence type="ECO:0000313" key="12">
    <source>
        <dbReference type="EMBL" id="KAF0690230.1"/>
    </source>
</evidence>
<dbReference type="InterPro" id="IPR024077">
    <property type="entry name" value="Neurolysin/TOP_dom2"/>
</dbReference>
<keyword evidence="4 9" id="KW-0378">Hydrolase</keyword>
<dbReference type="AlphaFoldDB" id="A0A485LBJ2"/>
<keyword evidence="2 9" id="KW-0645">Protease</keyword>
<keyword evidence="6 9" id="KW-0482">Metalloprotease</keyword>
<name>A0A485LBJ2_9STRA</name>
<dbReference type="Pfam" id="PF01432">
    <property type="entry name" value="Peptidase_M3"/>
    <property type="match status" value="1"/>
</dbReference>
<dbReference type="GO" id="GO:0006508">
    <property type="term" value="P:proteolysis"/>
    <property type="evidence" value="ECO:0007669"/>
    <property type="project" value="UniProtKB-KW"/>
</dbReference>
<evidence type="ECO:0000259" key="11">
    <source>
        <dbReference type="Pfam" id="PF19310"/>
    </source>
</evidence>
<dbReference type="Proteomes" id="UP000332933">
    <property type="component" value="Unassembled WGS sequence"/>
</dbReference>
<keyword evidence="5 9" id="KW-0862">Zinc</keyword>
<reference evidence="12" key="2">
    <citation type="submission" date="2019-06" db="EMBL/GenBank/DDBJ databases">
        <title>Genomics analysis of Aphanomyces spp. identifies a new class of oomycete effector associated with host adaptation.</title>
        <authorList>
            <person name="Gaulin E."/>
        </authorList>
    </citation>
    <scope>NUCLEOTIDE SEQUENCE</scope>
    <source>
        <strain evidence="12">CBS 578.67</strain>
    </source>
</reference>
<keyword evidence="3 9" id="KW-0479">Metal-binding</keyword>
<dbReference type="CDD" id="cd06456">
    <property type="entry name" value="M3A_DCP"/>
    <property type="match status" value="1"/>
</dbReference>
<dbReference type="EMBL" id="VJMH01006388">
    <property type="protein sequence ID" value="KAF0690230.1"/>
    <property type="molecule type" value="Genomic_DNA"/>
</dbReference>
<proteinExistence type="inferred from homology"/>
<reference evidence="13 14" key="1">
    <citation type="submission" date="2019-03" db="EMBL/GenBank/DDBJ databases">
        <authorList>
            <person name="Gaulin E."/>
            <person name="Dumas B."/>
        </authorList>
    </citation>
    <scope>NUCLEOTIDE SEQUENCE [LARGE SCALE GENOMIC DNA]</scope>
    <source>
        <strain evidence="13">CBS 568.67</strain>
    </source>
</reference>
<dbReference type="Pfam" id="PF19310">
    <property type="entry name" value="TOP_N"/>
    <property type="match status" value="1"/>
</dbReference>
<dbReference type="OrthoDB" id="534666at2759"/>
<organism evidence="13 14">
    <name type="scientific">Aphanomyces stellatus</name>
    <dbReference type="NCBI Taxonomy" id="120398"/>
    <lineage>
        <taxon>Eukaryota</taxon>
        <taxon>Sar</taxon>
        <taxon>Stramenopiles</taxon>
        <taxon>Oomycota</taxon>
        <taxon>Saprolegniomycetes</taxon>
        <taxon>Saprolegniales</taxon>
        <taxon>Verrucalvaceae</taxon>
        <taxon>Aphanomyces</taxon>
    </lineage>
</organism>
<evidence type="ECO:0000256" key="2">
    <source>
        <dbReference type="ARBA" id="ARBA00022670"/>
    </source>
</evidence>
<comment type="cofactor">
    <cofactor evidence="9">
        <name>Zn(2+)</name>
        <dbReference type="ChEBI" id="CHEBI:29105"/>
    </cofactor>
    <text evidence="9">Binds 1 zinc ion.</text>
</comment>
<feature type="domain" description="Peptidase M3A/M3B catalytic" evidence="10">
    <location>
        <begin position="237"/>
        <end position="696"/>
    </location>
</feature>
<dbReference type="EC" id="3.4.24.70" evidence="8"/>
<evidence type="ECO:0000256" key="7">
    <source>
        <dbReference type="ARBA" id="ARBA00024603"/>
    </source>
</evidence>
<evidence type="ECO:0000256" key="9">
    <source>
        <dbReference type="RuleBase" id="RU003435"/>
    </source>
</evidence>
<dbReference type="InterPro" id="IPR045090">
    <property type="entry name" value="Pept_M3A_M3B"/>
</dbReference>
<dbReference type="GO" id="GO:0006518">
    <property type="term" value="P:peptide metabolic process"/>
    <property type="evidence" value="ECO:0007669"/>
    <property type="project" value="TreeGrafter"/>
</dbReference>
<evidence type="ECO:0000256" key="5">
    <source>
        <dbReference type="ARBA" id="ARBA00022833"/>
    </source>
</evidence>
<evidence type="ECO:0000256" key="3">
    <source>
        <dbReference type="ARBA" id="ARBA00022723"/>
    </source>
</evidence>
<gene>
    <name evidence="13" type="primary">Aste57867_18377</name>
    <name evidence="12" type="ORF">As57867_018315</name>
    <name evidence="13" type="ORF">ASTE57867_18377</name>
</gene>
<evidence type="ECO:0000259" key="10">
    <source>
        <dbReference type="Pfam" id="PF01432"/>
    </source>
</evidence>
<protein>
    <recommendedName>
        <fullName evidence="8">oligopeptidase A</fullName>
        <ecNumber evidence="8">3.4.24.70</ecNumber>
    </recommendedName>
</protein>
<feature type="domain" description="Oligopeptidase A N-terminal" evidence="11">
    <location>
        <begin position="31"/>
        <end position="155"/>
    </location>
</feature>
<comment type="catalytic activity">
    <reaction evidence="7">
        <text>Hydrolysis of oligopeptides, with broad specificity. Gly or Ala commonly occur as P1 or P1' residues, but more distant residues are also important, as is shown by the fact that Z-Gly-Pro-Gly-|-Gly-Pro-Ala is cleaved, but not Z-(Gly)(5).</text>
        <dbReference type="EC" id="3.4.24.70"/>
    </reaction>
</comment>
<dbReference type="PANTHER" id="PTHR11804:SF83">
    <property type="entry name" value="LD37516P"/>
    <property type="match status" value="1"/>
</dbReference>
<dbReference type="Gene3D" id="1.10.1370.10">
    <property type="entry name" value="Neurolysin, domain 3"/>
    <property type="match status" value="1"/>
</dbReference>
<evidence type="ECO:0000313" key="14">
    <source>
        <dbReference type="Proteomes" id="UP000332933"/>
    </source>
</evidence>
<sequence length="704" mass="79962">MINPLTRCVQDYALPPFGSMRVEDIAPALRTAIDEMTLDVNSIEDDLADPDAEFTWESVMDRLEIIDDPLERLWQVVIHLTKVMSSPDLRAARAEMEESVLKMQTRRAQSTIIFEAMMTLKASAAYTDFSVEQKRVLDREIQRATLRGVHLADGARDRFNAIELRLTTLASEYSNNVLHAIKDYSLVIHDRTELDGLPDSALSLFAQNAVTAGFSEATAATGPWKLSLETPVTSRVQKYCSNRALRQEIYCASMAKASTPPHDNTTVVEEILQLRQEKARLLGFTSYAEFSLATKMAPSVAAVYDMIESLRNQSYHKSVVEVEKLQAYATAHGQMEPLAPWDVPFWSERLQKEQLDFDEETIKQYFPLQRVLQGMFEWVKRLFGIQIEAADGDEETWHSDVRFFRMRALDQPGTPVVAQFYLDLFSRPGEKKHGSWIEIIAGRSKMLRTEKFPVRVPVFCLVWNQTPPVGDGPSLMTFMEVKSLFHIFGYGLRTALTSANCTSASLITGVEWEAAEGVGKFAAHFCFNRETIQIISSHVDTGKPLPNAIFDKLVQAKRFMAATTLQLQLYYAAVDMHLYDQYDPASGDTILDVQHRFGPRFFAIPRAPEDRFPCWLYQIFTGSYAAGYYCYRWSDLIASDAYSAFEEAETEQAWAATGRRYRDTMYGLLGIHDPNQVFEMFRGRKPNDNAYLKYYGLEGTPSSM</sequence>
<dbReference type="InterPro" id="IPR045666">
    <property type="entry name" value="OpdA_N"/>
</dbReference>
<dbReference type="SUPFAM" id="SSF55486">
    <property type="entry name" value="Metalloproteases ('zincins'), catalytic domain"/>
    <property type="match status" value="1"/>
</dbReference>
<dbReference type="InterPro" id="IPR024079">
    <property type="entry name" value="MetalloPept_cat_dom_sf"/>
</dbReference>
<dbReference type="GO" id="GO:0004222">
    <property type="term" value="F:metalloendopeptidase activity"/>
    <property type="evidence" value="ECO:0007669"/>
    <property type="project" value="UniProtKB-EC"/>
</dbReference>
<dbReference type="EMBL" id="CAADRA010006409">
    <property type="protein sequence ID" value="VFT95113.1"/>
    <property type="molecule type" value="Genomic_DNA"/>
</dbReference>
<dbReference type="GO" id="GO:0046872">
    <property type="term" value="F:metal ion binding"/>
    <property type="evidence" value="ECO:0007669"/>
    <property type="project" value="UniProtKB-UniRule"/>
</dbReference>
<evidence type="ECO:0000313" key="13">
    <source>
        <dbReference type="EMBL" id="VFT95113.1"/>
    </source>
</evidence>
<evidence type="ECO:0000256" key="4">
    <source>
        <dbReference type="ARBA" id="ARBA00022801"/>
    </source>
</evidence>
<keyword evidence="14" id="KW-1185">Reference proteome</keyword>
<accession>A0A485LBJ2</accession>
<dbReference type="InterPro" id="IPR001567">
    <property type="entry name" value="Pept_M3A_M3B_dom"/>
</dbReference>
<evidence type="ECO:0000256" key="8">
    <source>
        <dbReference type="ARBA" id="ARBA00026100"/>
    </source>
</evidence>
<comment type="similarity">
    <text evidence="1 9">Belongs to the peptidase M3 family.</text>
</comment>
<dbReference type="Gene3D" id="3.40.390.10">
    <property type="entry name" value="Collagenase (Catalytic Domain)"/>
    <property type="match status" value="1"/>
</dbReference>
<dbReference type="Gene3D" id="1.10.1370.40">
    <property type="match status" value="1"/>
</dbReference>
<evidence type="ECO:0000256" key="6">
    <source>
        <dbReference type="ARBA" id="ARBA00023049"/>
    </source>
</evidence>
<dbReference type="InterPro" id="IPR034005">
    <property type="entry name" value="M3A_DCP"/>
</dbReference>
<evidence type="ECO:0000256" key="1">
    <source>
        <dbReference type="ARBA" id="ARBA00006040"/>
    </source>
</evidence>